<reference evidence="1" key="1">
    <citation type="submission" date="2020-05" db="EMBL/GenBank/DDBJ databases">
        <title>Large-scale comparative analyses of tick genomes elucidate their genetic diversity and vector capacities.</title>
        <authorList>
            <person name="Jia N."/>
            <person name="Wang J."/>
            <person name="Shi W."/>
            <person name="Du L."/>
            <person name="Sun Y."/>
            <person name="Zhan W."/>
            <person name="Jiang J."/>
            <person name="Wang Q."/>
            <person name="Zhang B."/>
            <person name="Ji P."/>
            <person name="Sakyi L.B."/>
            <person name="Cui X."/>
            <person name="Yuan T."/>
            <person name="Jiang B."/>
            <person name="Yang W."/>
            <person name="Lam T.T.-Y."/>
            <person name="Chang Q."/>
            <person name="Ding S."/>
            <person name="Wang X."/>
            <person name="Zhu J."/>
            <person name="Ruan X."/>
            <person name="Zhao L."/>
            <person name="Wei J."/>
            <person name="Que T."/>
            <person name="Du C."/>
            <person name="Cheng J."/>
            <person name="Dai P."/>
            <person name="Han X."/>
            <person name="Huang E."/>
            <person name="Gao Y."/>
            <person name="Liu J."/>
            <person name="Shao H."/>
            <person name="Ye R."/>
            <person name="Li L."/>
            <person name="Wei W."/>
            <person name="Wang X."/>
            <person name="Wang C."/>
            <person name="Yang T."/>
            <person name="Huo Q."/>
            <person name="Li W."/>
            <person name="Guo W."/>
            <person name="Chen H."/>
            <person name="Zhou L."/>
            <person name="Ni X."/>
            <person name="Tian J."/>
            <person name="Zhou Y."/>
            <person name="Sheng Y."/>
            <person name="Liu T."/>
            <person name="Pan Y."/>
            <person name="Xia L."/>
            <person name="Li J."/>
            <person name="Zhao F."/>
            <person name="Cao W."/>
        </authorList>
    </citation>
    <scope>NUCLEOTIDE SEQUENCE</scope>
    <source>
        <strain evidence="1">Dsil-2018</strain>
    </source>
</reference>
<evidence type="ECO:0000313" key="2">
    <source>
        <dbReference type="Proteomes" id="UP000821865"/>
    </source>
</evidence>
<proteinExistence type="predicted"/>
<keyword evidence="2" id="KW-1185">Reference proteome</keyword>
<dbReference type="Proteomes" id="UP000821865">
    <property type="component" value="Chromosome 3"/>
</dbReference>
<name>A0ACB8D7Q4_DERSI</name>
<organism evidence="1 2">
    <name type="scientific">Dermacentor silvarum</name>
    <name type="common">Tick</name>
    <dbReference type="NCBI Taxonomy" id="543639"/>
    <lineage>
        <taxon>Eukaryota</taxon>
        <taxon>Metazoa</taxon>
        <taxon>Ecdysozoa</taxon>
        <taxon>Arthropoda</taxon>
        <taxon>Chelicerata</taxon>
        <taxon>Arachnida</taxon>
        <taxon>Acari</taxon>
        <taxon>Parasitiformes</taxon>
        <taxon>Ixodida</taxon>
        <taxon>Ixodoidea</taxon>
        <taxon>Ixodidae</taxon>
        <taxon>Rhipicephalinae</taxon>
        <taxon>Dermacentor</taxon>
    </lineage>
</organism>
<protein>
    <submittedName>
        <fullName evidence="1">Uncharacterized protein</fullName>
    </submittedName>
</protein>
<gene>
    <name evidence="1" type="ORF">HPB49_018533</name>
</gene>
<evidence type="ECO:0000313" key="1">
    <source>
        <dbReference type="EMBL" id="KAH7960299.1"/>
    </source>
</evidence>
<accession>A0ACB8D7Q4</accession>
<dbReference type="EMBL" id="CM023472">
    <property type="protein sequence ID" value="KAH7960299.1"/>
    <property type="molecule type" value="Genomic_DNA"/>
</dbReference>
<comment type="caution">
    <text evidence="1">The sequence shown here is derived from an EMBL/GenBank/DDBJ whole genome shotgun (WGS) entry which is preliminary data.</text>
</comment>
<sequence>MSTDERHLLIMVERLPDEIAQVYSRTKQKKSLQHRNSFKHRKLKDKAKDGGCGESDGTVLSPAARETGKLTTVTPSHLPMSLPMYSRSISLSSTHEEKTEAGNQSLKVKVKVEPRVKVKIKPNKRGRSLDSNKVLRKIKIRKISKDASSPNAPENDTNSDTKVVFGKDIEEGSSKGPSEKYEIVLSSGRVTDLHEESVAASEESIDAEQNTITKGNVEAWLKDHVDQPSEGMKGDTGSISEESTVKETETSDDSSVNQDTESYNTDHEDFAESDGSQRTEIDAASCTSSDTEIDEADQCQLKVASSIDVETVPLMSNEGSCHSDMLQECSTALEHIVSEVCAEKQVSMVEDSGNSGNDCVDIKADTVLCNSASAETEDVSVQPNEAAEQVTVEVLDDDLCDDEQKETASNIDFIDITEDALVLSPQVEGPNPPTKTVMPPDSSTGEPNNGKTSCSVDVVDLTNDDVDCYVVSPVNEHDVAATSGMTGVCMAAAKELDLFANMTILESWDIEAESILACTGEYLGHLEKCLTSLDLMEEAFKTMLVTALREKGQVFKQIFAITQRQVHHGQPMHKQGSDPNVSTLLKELQQIANGSFTAPSTNADAREKVVTVEAKQAQPLRQATATSTSVAASSLLSVSSVTSASLSRQISLLPVATTGCSTKVTALPVNVTVLPAATSASAPMLSATTTSTSVVGGTKSVPQASAARASPHSILQKLQRNTGLTVMPVQQREKLAKEDTAADGSSLQKNIPVEVTAASSETASVSRDSVIAVPSGLSITSTPARVSTADKTATRTSEQVAVIQLGKGSQRHLPLSAAKPTALAVSTTSGGRINLTVSQQPTNAPVVRAVIQRTVNMGSTAARSVPSQQQRTVGYSRHVLDARSTQISSTHPSPVVSRSVTTDASSRTVAAPLKSTTVMTTSHRLLLPRLPAGALQPVSTVSGQSVPRQPPVQATTSVAPVLVQATTLQNVRWSQQQQSQQLCVAVPGFRVVQAPSFQGRAVAAAPPPLQWCGPPMAVGRPIATNILRQPATIPPFPWGGFVPQDPRFVGRAPLSGPQAHPPGQAMPTQQPILPRPPPPPYYR</sequence>